<name>A0ABC8JZW7_ERUVS</name>
<reference evidence="2 3" key="1">
    <citation type="submission" date="2022-03" db="EMBL/GenBank/DDBJ databases">
        <authorList>
            <person name="Macdonald S."/>
            <person name="Ahmed S."/>
            <person name="Newling K."/>
        </authorList>
    </citation>
    <scope>NUCLEOTIDE SEQUENCE [LARGE SCALE GENOMIC DNA]</scope>
</reference>
<feature type="region of interest" description="Disordered" evidence="1">
    <location>
        <begin position="53"/>
        <end position="87"/>
    </location>
</feature>
<protein>
    <submittedName>
        <fullName evidence="2">Uncharacterized protein</fullName>
    </submittedName>
</protein>
<sequence>MDSCLLLSLKLNPCSSPLYPFSPYSYSPLLRLSSYYPRRFSSPFTITAAKKTSQSTPSEFDERINGAFSPGSDSRFLDRATPYSSSS</sequence>
<keyword evidence="3" id="KW-1185">Reference proteome</keyword>
<evidence type="ECO:0000313" key="3">
    <source>
        <dbReference type="Proteomes" id="UP001642260"/>
    </source>
</evidence>
<organism evidence="2 3">
    <name type="scientific">Eruca vesicaria subsp. sativa</name>
    <name type="common">Garden rocket</name>
    <name type="synonym">Eruca sativa</name>
    <dbReference type="NCBI Taxonomy" id="29727"/>
    <lineage>
        <taxon>Eukaryota</taxon>
        <taxon>Viridiplantae</taxon>
        <taxon>Streptophyta</taxon>
        <taxon>Embryophyta</taxon>
        <taxon>Tracheophyta</taxon>
        <taxon>Spermatophyta</taxon>
        <taxon>Magnoliopsida</taxon>
        <taxon>eudicotyledons</taxon>
        <taxon>Gunneridae</taxon>
        <taxon>Pentapetalae</taxon>
        <taxon>rosids</taxon>
        <taxon>malvids</taxon>
        <taxon>Brassicales</taxon>
        <taxon>Brassicaceae</taxon>
        <taxon>Brassiceae</taxon>
        <taxon>Eruca</taxon>
    </lineage>
</organism>
<proteinExistence type="predicted"/>
<comment type="caution">
    <text evidence="2">The sequence shown here is derived from an EMBL/GenBank/DDBJ whole genome shotgun (WGS) entry which is preliminary data.</text>
</comment>
<gene>
    <name evidence="2" type="ORF">ERUC_LOCUS17036</name>
</gene>
<accession>A0ABC8JZW7</accession>
<dbReference type="Proteomes" id="UP001642260">
    <property type="component" value="Unassembled WGS sequence"/>
</dbReference>
<dbReference type="AlphaFoldDB" id="A0ABC8JZW7"/>
<dbReference type="EMBL" id="CAKOAT010155155">
    <property type="protein sequence ID" value="CAH8346964.1"/>
    <property type="molecule type" value="Genomic_DNA"/>
</dbReference>
<evidence type="ECO:0000313" key="2">
    <source>
        <dbReference type="EMBL" id="CAH8346964.1"/>
    </source>
</evidence>
<evidence type="ECO:0000256" key="1">
    <source>
        <dbReference type="SAM" id="MobiDB-lite"/>
    </source>
</evidence>